<dbReference type="RefSeq" id="WP_118367427.1">
    <property type="nucleotide sequence ID" value="NZ_CABJDZ010000001.1"/>
</dbReference>
<protein>
    <submittedName>
        <fullName evidence="1">Uncharacterized protein</fullName>
    </submittedName>
</protein>
<gene>
    <name evidence="1" type="ORF">DW040_02350</name>
</gene>
<dbReference type="AlphaFoldDB" id="A0A415HV95"/>
<proteinExistence type="predicted"/>
<comment type="caution">
    <text evidence="1">The sequence shown here is derived from an EMBL/GenBank/DDBJ whole genome shotgun (WGS) entry which is preliminary data.</text>
</comment>
<evidence type="ECO:0000313" key="2">
    <source>
        <dbReference type="Proteomes" id="UP000284267"/>
    </source>
</evidence>
<reference evidence="1 2" key="1">
    <citation type="submission" date="2018-08" db="EMBL/GenBank/DDBJ databases">
        <title>A genome reference for cultivated species of the human gut microbiota.</title>
        <authorList>
            <person name="Zou Y."/>
            <person name="Xue W."/>
            <person name="Luo G."/>
        </authorList>
    </citation>
    <scope>NUCLEOTIDE SEQUENCE [LARGE SCALE GENOMIC DNA]</scope>
    <source>
        <strain evidence="1 2">AF39-4</strain>
    </source>
</reference>
<dbReference type="Proteomes" id="UP000284267">
    <property type="component" value="Unassembled WGS sequence"/>
</dbReference>
<organism evidence="1 2">
    <name type="scientific">Blautia obeum</name>
    <dbReference type="NCBI Taxonomy" id="40520"/>
    <lineage>
        <taxon>Bacteria</taxon>
        <taxon>Bacillati</taxon>
        <taxon>Bacillota</taxon>
        <taxon>Clostridia</taxon>
        <taxon>Lachnospirales</taxon>
        <taxon>Lachnospiraceae</taxon>
        <taxon>Blautia</taxon>
    </lineage>
</organism>
<evidence type="ECO:0000313" key="1">
    <source>
        <dbReference type="EMBL" id="RHK98170.1"/>
    </source>
</evidence>
<dbReference type="EMBL" id="QROE01000001">
    <property type="protein sequence ID" value="RHK98170.1"/>
    <property type="molecule type" value="Genomic_DNA"/>
</dbReference>
<sequence>MSNLGILAEYKNKIMRLLASDEKYRKLLSPNESECEDLDIVDVILGGEWIINGKKWTEQGHLFDHDFVDDAVTDKKVFTFVDANITNITNNMFVDFTLFIIPFTDKDLIRLSPYSSPTAQEVKDMNLFASNTYANRIDAMCERIDDLMMNQENNNLKGIGEVTPMYRNFMTTYRPNNQYYGKCLQYQIKNYNAGVSCGIN</sequence>
<name>A0A415HV95_9FIRM</name>
<accession>A0A415HV95</accession>